<keyword evidence="3" id="KW-1185">Reference proteome</keyword>
<dbReference type="AlphaFoldDB" id="A0A2N3VHX3"/>
<evidence type="ECO:0000313" key="2">
    <source>
        <dbReference type="EMBL" id="PKV81204.1"/>
    </source>
</evidence>
<dbReference type="PANTHER" id="PTHR42685:SF22">
    <property type="entry name" value="CONDITIONED MEDIUM FACTOR RECEPTOR 1"/>
    <property type="match status" value="1"/>
</dbReference>
<dbReference type="Pfam" id="PF01494">
    <property type="entry name" value="FAD_binding_3"/>
    <property type="match status" value="1"/>
</dbReference>
<dbReference type="InterPro" id="IPR002938">
    <property type="entry name" value="FAD-bd"/>
</dbReference>
<name>A0A2N3VHX3_9NOCA</name>
<dbReference type="Proteomes" id="UP000233766">
    <property type="component" value="Unassembled WGS sequence"/>
</dbReference>
<dbReference type="InterPro" id="IPR036188">
    <property type="entry name" value="FAD/NAD-bd_sf"/>
</dbReference>
<dbReference type="InterPro" id="IPR050407">
    <property type="entry name" value="Geranylgeranyl_reductase"/>
</dbReference>
<feature type="domain" description="FAD-binding" evidence="1">
    <location>
        <begin position="10"/>
        <end position="317"/>
    </location>
</feature>
<dbReference type="Gene3D" id="3.50.50.60">
    <property type="entry name" value="FAD/NAD(P)-binding domain"/>
    <property type="match status" value="1"/>
</dbReference>
<dbReference type="SUPFAM" id="SSF51905">
    <property type="entry name" value="FAD/NAD(P)-binding domain"/>
    <property type="match status" value="1"/>
</dbReference>
<gene>
    <name evidence="2" type="ORF">ATK86_5667</name>
</gene>
<organism evidence="2 3">
    <name type="scientific">Nocardia fluminea</name>
    <dbReference type="NCBI Taxonomy" id="134984"/>
    <lineage>
        <taxon>Bacteria</taxon>
        <taxon>Bacillati</taxon>
        <taxon>Actinomycetota</taxon>
        <taxon>Actinomycetes</taxon>
        <taxon>Mycobacteriales</taxon>
        <taxon>Nocardiaceae</taxon>
        <taxon>Nocardia</taxon>
    </lineage>
</organism>
<dbReference type="PANTHER" id="PTHR42685">
    <property type="entry name" value="GERANYLGERANYL DIPHOSPHATE REDUCTASE"/>
    <property type="match status" value="1"/>
</dbReference>
<dbReference type="EMBL" id="PJMW01000002">
    <property type="protein sequence ID" value="PKV81204.1"/>
    <property type="molecule type" value="Genomic_DNA"/>
</dbReference>
<sequence>MPERSKTVHDVIVVGARCAGATVAMLLARRGYRVLCVDQALFPKDAVSTHMLRQSGLARLRDWGLLDRLKATGCTPIHSITMSYADAHFSGFSDPIDGIAQTYAPRRIVLDGLLQDAAREAGVDLREGVTVTELVRDGEVVTGIVGRDRDGEPVTEYARLVIGADGYASTVAQLTGAEKYDVIPGETFTAYSYWSGLNMQSQLRIGDKQAVGGWPTNDGKTLIWCVQYLDRFAPFRTDVERNFSLAFKETAPDLAELLDTGERVERFFIARYPENFYRTSHGPGWALVGDAGYHKDPFTGLGISDAFTYADLLAERVHEGLSAARPLDEALADYQAQRDRSSKPMYRFTCESSRLVLPDKHVEVMRALPRSPKHTQQWFRMMAGGLSGREFFAEDNLAALLNPQGAR</sequence>
<dbReference type="PRINTS" id="PR00420">
    <property type="entry name" value="RNGMNOXGNASE"/>
</dbReference>
<proteinExistence type="predicted"/>
<evidence type="ECO:0000313" key="3">
    <source>
        <dbReference type="Proteomes" id="UP000233766"/>
    </source>
</evidence>
<comment type="caution">
    <text evidence="2">The sequence shown here is derived from an EMBL/GenBank/DDBJ whole genome shotgun (WGS) entry which is preliminary data.</text>
</comment>
<reference evidence="2 3" key="1">
    <citation type="submission" date="2017-12" db="EMBL/GenBank/DDBJ databases">
        <title>Sequencing the genomes of 1000 Actinobacteria strains.</title>
        <authorList>
            <person name="Klenk H.-P."/>
        </authorList>
    </citation>
    <scope>NUCLEOTIDE SEQUENCE [LARGE SCALE GENOMIC DNA]</scope>
    <source>
        <strain evidence="2 3">DSM 44489</strain>
    </source>
</reference>
<accession>A0A2N3VHX3</accession>
<dbReference type="GO" id="GO:0071949">
    <property type="term" value="F:FAD binding"/>
    <property type="evidence" value="ECO:0007669"/>
    <property type="project" value="InterPro"/>
</dbReference>
<evidence type="ECO:0000259" key="1">
    <source>
        <dbReference type="Pfam" id="PF01494"/>
    </source>
</evidence>
<protein>
    <submittedName>
        <fullName evidence="2">Flavin-dependent dehydrogenase</fullName>
    </submittedName>
</protein>